<reference evidence="1 2" key="1">
    <citation type="submission" date="2016-10" db="EMBL/GenBank/DDBJ databases">
        <title>Genome sequence of Planktotalea frisia SH6-1.</title>
        <authorList>
            <person name="Poehlein A."/>
            <person name="Bakenhus I."/>
            <person name="Voget S."/>
            <person name="Brinkhoff T."/>
            <person name="Simon M."/>
        </authorList>
    </citation>
    <scope>NUCLEOTIDE SEQUENCE [LARGE SCALE GENOMIC DNA]</scope>
    <source>
        <strain evidence="1 2">SH6-1</strain>
    </source>
</reference>
<gene>
    <name evidence="1" type="ORF">PFRI_18620</name>
</gene>
<name>A0A1L9NXJ6_9RHOB</name>
<dbReference type="Proteomes" id="UP000184514">
    <property type="component" value="Unassembled WGS sequence"/>
</dbReference>
<keyword evidence="2" id="KW-1185">Reference proteome</keyword>
<dbReference type="STRING" id="696762.PFRI_18620"/>
<dbReference type="AlphaFoldDB" id="A0A1L9NXJ6"/>
<sequence length="30" mass="3426">MLSHIWTFCLIFLALPLQAQQIAITLDDLP</sequence>
<evidence type="ECO:0000313" key="2">
    <source>
        <dbReference type="Proteomes" id="UP000184514"/>
    </source>
</evidence>
<organism evidence="1 2">
    <name type="scientific">Planktotalea frisia</name>
    <dbReference type="NCBI Taxonomy" id="696762"/>
    <lineage>
        <taxon>Bacteria</taxon>
        <taxon>Pseudomonadati</taxon>
        <taxon>Pseudomonadota</taxon>
        <taxon>Alphaproteobacteria</taxon>
        <taxon>Rhodobacterales</taxon>
        <taxon>Paracoccaceae</taxon>
        <taxon>Planktotalea</taxon>
    </lineage>
</organism>
<dbReference type="EMBL" id="MLCB01000126">
    <property type="protein sequence ID" value="OJI93961.1"/>
    <property type="molecule type" value="Genomic_DNA"/>
</dbReference>
<evidence type="ECO:0000313" key="1">
    <source>
        <dbReference type="EMBL" id="OJI93961.1"/>
    </source>
</evidence>
<protein>
    <submittedName>
        <fullName evidence="1">Uncharacterized protein</fullName>
    </submittedName>
</protein>
<proteinExistence type="predicted"/>
<comment type="caution">
    <text evidence="1">The sequence shown here is derived from an EMBL/GenBank/DDBJ whole genome shotgun (WGS) entry which is preliminary data.</text>
</comment>
<accession>A0A1L9NXJ6</accession>